<protein>
    <submittedName>
        <fullName evidence="3">NAD(P)-binding protein</fullName>
    </submittedName>
</protein>
<dbReference type="PRINTS" id="PR00080">
    <property type="entry name" value="SDRFAMILY"/>
</dbReference>
<accession>A0A8E2JAQ5</accession>
<evidence type="ECO:0000313" key="3">
    <source>
        <dbReference type="EMBL" id="OCK75467.1"/>
    </source>
</evidence>
<name>A0A8E2JAQ5_9PEZI</name>
<proteinExistence type="inferred from homology"/>
<dbReference type="SUPFAM" id="SSF51735">
    <property type="entry name" value="NAD(P)-binding Rossmann-fold domains"/>
    <property type="match status" value="1"/>
</dbReference>
<reference evidence="3 4" key="1">
    <citation type="journal article" date="2016" name="Nat. Commun.">
        <title>Ectomycorrhizal ecology is imprinted in the genome of the dominant symbiotic fungus Cenococcum geophilum.</title>
        <authorList>
            <consortium name="DOE Joint Genome Institute"/>
            <person name="Peter M."/>
            <person name="Kohler A."/>
            <person name="Ohm R.A."/>
            <person name="Kuo A."/>
            <person name="Krutzmann J."/>
            <person name="Morin E."/>
            <person name="Arend M."/>
            <person name="Barry K.W."/>
            <person name="Binder M."/>
            <person name="Choi C."/>
            <person name="Clum A."/>
            <person name="Copeland A."/>
            <person name="Grisel N."/>
            <person name="Haridas S."/>
            <person name="Kipfer T."/>
            <person name="LaButti K."/>
            <person name="Lindquist E."/>
            <person name="Lipzen A."/>
            <person name="Maire R."/>
            <person name="Meier B."/>
            <person name="Mihaltcheva S."/>
            <person name="Molinier V."/>
            <person name="Murat C."/>
            <person name="Poggeler S."/>
            <person name="Quandt C.A."/>
            <person name="Sperisen C."/>
            <person name="Tritt A."/>
            <person name="Tisserant E."/>
            <person name="Crous P.W."/>
            <person name="Henrissat B."/>
            <person name="Nehls U."/>
            <person name="Egli S."/>
            <person name="Spatafora J.W."/>
            <person name="Grigoriev I.V."/>
            <person name="Martin F.M."/>
        </authorList>
    </citation>
    <scope>NUCLEOTIDE SEQUENCE [LARGE SCALE GENOMIC DNA]</scope>
    <source>
        <strain evidence="3 4">CBS 459.81</strain>
    </source>
</reference>
<dbReference type="GO" id="GO:0016491">
    <property type="term" value="F:oxidoreductase activity"/>
    <property type="evidence" value="ECO:0007669"/>
    <property type="project" value="TreeGrafter"/>
</dbReference>
<gene>
    <name evidence="3" type="ORF">K432DRAFT_362018</name>
</gene>
<dbReference type="Pfam" id="PF00106">
    <property type="entry name" value="adh_short"/>
    <property type="match status" value="1"/>
</dbReference>
<sequence>MASLEKSVILITGANSGVGYDTSYALASASPNNHIIMACRNPTKGQKAISEISARKPAGTLSLLELDVSNDDSIATAAKTIESEFGRLDVLVNNAGIVSRASDPRTELRETFETNTFGPYILTEALVPLLKKSKDPRIINVTSGLGSITLRTDPNSYSEAKFTVYRMTKAALNMLAVCQHAEFSPWGCKVWTYCPGYVVTNLTGEDDRENRKQRGAESSETSAKGILEIVEGRRDGEVGGFIARNGKSYPW</sequence>
<dbReference type="Proteomes" id="UP000250266">
    <property type="component" value="Unassembled WGS sequence"/>
</dbReference>
<evidence type="ECO:0000256" key="1">
    <source>
        <dbReference type="ARBA" id="ARBA00006484"/>
    </source>
</evidence>
<dbReference type="EMBL" id="KV745313">
    <property type="protein sequence ID" value="OCK75467.1"/>
    <property type="molecule type" value="Genomic_DNA"/>
</dbReference>
<dbReference type="PRINTS" id="PR00081">
    <property type="entry name" value="GDHRDH"/>
</dbReference>
<dbReference type="GO" id="GO:0019748">
    <property type="term" value="P:secondary metabolic process"/>
    <property type="evidence" value="ECO:0007669"/>
    <property type="project" value="TreeGrafter"/>
</dbReference>
<dbReference type="InterPro" id="IPR002347">
    <property type="entry name" value="SDR_fam"/>
</dbReference>
<dbReference type="InterPro" id="IPR051468">
    <property type="entry name" value="Fungal_SecMetab_SDRs"/>
</dbReference>
<dbReference type="Gene3D" id="3.40.50.720">
    <property type="entry name" value="NAD(P)-binding Rossmann-like Domain"/>
    <property type="match status" value="1"/>
</dbReference>
<dbReference type="PANTHER" id="PTHR43544:SF32">
    <property type="entry name" value="CHAIN DEHYDROGENASE, PUTATIVE (AFU_ORTHOLOGUE AFUA_5G01530)-RELATED"/>
    <property type="match status" value="1"/>
</dbReference>
<organism evidence="3 4">
    <name type="scientific">Lepidopterella palustris CBS 459.81</name>
    <dbReference type="NCBI Taxonomy" id="1314670"/>
    <lineage>
        <taxon>Eukaryota</taxon>
        <taxon>Fungi</taxon>
        <taxon>Dikarya</taxon>
        <taxon>Ascomycota</taxon>
        <taxon>Pezizomycotina</taxon>
        <taxon>Dothideomycetes</taxon>
        <taxon>Pleosporomycetidae</taxon>
        <taxon>Mytilinidiales</taxon>
        <taxon>Argynnaceae</taxon>
        <taxon>Lepidopterella</taxon>
    </lineage>
</organism>
<comment type="similarity">
    <text evidence="1 2">Belongs to the short-chain dehydrogenases/reductases (SDR) family.</text>
</comment>
<evidence type="ECO:0000256" key="2">
    <source>
        <dbReference type="RuleBase" id="RU000363"/>
    </source>
</evidence>
<dbReference type="AlphaFoldDB" id="A0A8E2JAQ5"/>
<dbReference type="GO" id="GO:0005737">
    <property type="term" value="C:cytoplasm"/>
    <property type="evidence" value="ECO:0007669"/>
    <property type="project" value="TreeGrafter"/>
</dbReference>
<keyword evidence="4" id="KW-1185">Reference proteome</keyword>
<dbReference type="InterPro" id="IPR036291">
    <property type="entry name" value="NAD(P)-bd_dom_sf"/>
</dbReference>
<evidence type="ECO:0000313" key="4">
    <source>
        <dbReference type="Proteomes" id="UP000250266"/>
    </source>
</evidence>
<dbReference type="PANTHER" id="PTHR43544">
    <property type="entry name" value="SHORT-CHAIN DEHYDROGENASE/REDUCTASE"/>
    <property type="match status" value="1"/>
</dbReference>
<dbReference type="OrthoDB" id="7289984at2759"/>